<feature type="transmembrane region" description="Helical" evidence="6">
    <location>
        <begin position="45"/>
        <end position="63"/>
    </location>
</feature>
<dbReference type="Proteomes" id="UP000177912">
    <property type="component" value="Unassembled WGS sequence"/>
</dbReference>
<name>A0A1F5NTJ9_9BACT</name>
<dbReference type="InterPro" id="IPR011990">
    <property type="entry name" value="TPR-like_helical_dom_sf"/>
</dbReference>
<dbReference type="Pfam" id="PF04932">
    <property type="entry name" value="Wzy_C"/>
    <property type="match status" value="1"/>
</dbReference>
<feature type="transmembrane region" description="Helical" evidence="6">
    <location>
        <begin position="224"/>
        <end position="242"/>
    </location>
</feature>
<dbReference type="PANTHER" id="PTHR37422:SF13">
    <property type="entry name" value="LIPOPOLYSACCHARIDE BIOSYNTHESIS PROTEIN PA4999-RELATED"/>
    <property type="match status" value="1"/>
</dbReference>
<feature type="transmembrane region" description="Helical" evidence="6">
    <location>
        <begin position="451"/>
        <end position="474"/>
    </location>
</feature>
<evidence type="ECO:0000259" key="7">
    <source>
        <dbReference type="Pfam" id="PF04932"/>
    </source>
</evidence>
<feature type="transmembrane region" description="Helical" evidence="6">
    <location>
        <begin position="75"/>
        <end position="97"/>
    </location>
</feature>
<dbReference type="Gene3D" id="1.25.40.10">
    <property type="entry name" value="Tetratricopeptide repeat domain"/>
    <property type="match status" value="1"/>
</dbReference>
<sequence>MVNIKTSKSLEVIRQITVFLIFLSLITPLLLSSKFFFPFISSKVFFFRLIIELALVCYVILAFADKRFRPRITKLSGVVYAYIAIIFVTSLVGLNFYRSFWGNTERGEGIVTFLHVIAFFVILSGLFQDKKQWERFFAFAVLVSVGVSIYATLQRFGSSLVFAGDISRISATIGNASFFGGYLVSHIYLAAWLALRKKGFLRVFFWLVVIYELLVLNATKTRGALLALFLGVLLILLINSFIAQSTRVRRFSAVILLGVVGFGFLVWGLRNSPIIEKTGGLQRVTQISANDVTTESRLLTWQASWEGWQERFFQGYGYENFNVAFNKHFPAEIFRDSGSQIWFDRAHNIFFDVAVSSGFFGIIAYLSLFILSFWALFRFYKRNPEENRNTSVIFFALLLSYFIQNLFVFDTLGTYITFYSVLAFIVFLQTSKEPSKDIRLSKKEKRSFNDYLPAGPNPYLTLALIIVFVSVAYYTVAIPAKANLGVTKALISNSKGDFKGTMDNYKQVITLNNYINEEARQKLAEAMIGFRYNTSVNPEALTGGFRTAVDELKFAIDASPADARNYLFLMALYNNFPSNEASYKVEVVRLGKEALELSPTRPQIYFEMGQAAFGLGQTDQAIEYFQKAVDLNPEAAESHWNLALAAVLAGRLELGIKEIDYVYDAKRTSKIVEGNLRNMISFLGQQGALAETVRIYETLIERVPNDEAVKEQYNQVLETLQQ</sequence>
<feature type="transmembrane region" description="Helical" evidence="6">
    <location>
        <begin position="413"/>
        <end position="430"/>
    </location>
</feature>
<dbReference type="InterPro" id="IPR051533">
    <property type="entry name" value="WaaL-like"/>
</dbReference>
<dbReference type="GO" id="GO:0016020">
    <property type="term" value="C:membrane"/>
    <property type="evidence" value="ECO:0007669"/>
    <property type="project" value="UniProtKB-SubCell"/>
</dbReference>
<dbReference type="InterPro" id="IPR007016">
    <property type="entry name" value="O-antigen_ligase-rel_domated"/>
</dbReference>
<evidence type="ECO:0000313" key="9">
    <source>
        <dbReference type="Proteomes" id="UP000177912"/>
    </source>
</evidence>
<dbReference type="PROSITE" id="PS50005">
    <property type="entry name" value="TPR"/>
    <property type="match status" value="1"/>
</dbReference>
<dbReference type="AlphaFoldDB" id="A0A1F5NTJ9"/>
<evidence type="ECO:0000256" key="5">
    <source>
        <dbReference type="PROSITE-ProRule" id="PRU00339"/>
    </source>
</evidence>
<feature type="transmembrane region" description="Helical" evidence="6">
    <location>
        <begin position="251"/>
        <end position="269"/>
    </location>
</feature>
<feature type="transmembrane region" description="Helical" evidence="6">
    <location>
        <begin position="136"/>
        <end position="153"/>
    </location>
</feature>
<accession>A0A1F5NTJ9</accession>
<organism evidence="8 9">
    <name type="scientific">Candidatus Doudnabacteria bacterium RIFCSPHIGHO2_01_FULL_43_23</name>
    <dbReference type="NCBI Taxonomy" id="1817822"/>
    <lineage>
        <taxon>Bacteria</taxon>
        <taxon>Candidatus Doudnaibacteriota</taxon>
    </lineage>
</organism>
<feature type="domain" description="O-antigen ligase-related" evidence="7">
    <location>
        <begin position="208"/>
        <end position="366"/>
    </location>
</feature>
<dbReference type="Pfam" id="PF13432">
    <property type="entry name" value="TPR_16"/>
    <property type="match status" value="1"/>
</dbReference>
<keyword evidence="3 6" id="KW-1133">Transmembrane helix</keyword>
<dbReference type="PANTHER" id="PTHR37422">
    <property type="entry name" value="TEICHURONIC ACID BIOSYNTHESIS PROTEIN TUAE"/>
    <property type="match status" value="1"/>
</dbReference>
<evidence type="ECO:0000256" key="4">
    <source>
        <dbReference type="ARBA" id="ARBA00023136"/>
    </source>
</evidence>
<feature type="transmembrane region" description="Helical" evidence="6">
    <location>
        <begin position="353"/>
        <end position="377"/>
    </location>
</feature>
<gene>
    <name evidence="8" type="ORF">A2826_02480</name>
</gene>
<protein>
    <recommendedName>
        <fullName evidence="7">O-antigen ligase-related domain-containing protein</fullName>
    </recommendedName>
</protein>
<evidence type="ECO:0000256" key="6">
    <source>
        <dbReference type="SAM" id="Phobius"/>
    </source>
</evidence>
<feature type="transmembrane region" description="Helical" evidence="6">
    <location>
        <begin position="200"/>
        <end position="218"/>
    </location>
</feature>
<comment type="caution">
    <text evidence="8">The sequence shown here is derived from an EMBL/GenBank/DDBJ whole genome shotgun (WGS) entry which is preliminary data.</text>
</comment>
<dbReference type="EMBL" id="MFEI01000014">
    <property type="protein sequence ID" value="OGE80968.1"/>
    <property type="molecule type" value="Genomic_DNA"/>
</dbReference>
<feature type="transmembrane region" description="Helical" evidence="6">
    <location>
        <begin position="12"/>
        <end position="33"/>
    </location>
</feature>
<evidence type="ECO:0000256" key="2">
    <source>
        <dbReference type="ARBA" id="ARBA00022692"/>
    </source>
</evidence>
<keyword evidence="4 6" id="KW-0472">Membrane</keyword>
<dbReference type="SUPFAM" id="SSF48452">
    <property type="entry name" value="TPR-like"/>
    <property type="match status" value="1"/>
</dbReference>
<evidence type="ECO:0000256" key="1">
    <source>
        <dbReference type="ARBA" id="ARBA00004141"/>
    </source>
</evidence>
<keyword evidence="5" id="KW-0802">TPR repeat</keyword>
<feature type="transmembrane region" description="Helical" evidence="6">
    <location>
        <begin position="109"/>
        <end position="127"/>
    </location>
</feature>
<proteinExistence type="predicted"/>
<feature type="repeat" description="TPR" evidence="5">
    <location>
        <begin position="602"/>
        <end position="635"/>
    </location>
</feature>
<comment type="subcellular location">
    <subcellularLocation>
        <location evidence="1">Membrane</location>
        <topology evidence="1">Multi-pass membrane protein</topology>
    </subcellularLocation>
</comment>
<feature type="transmembrane region" description="Helical" evidence="6">
    <location>
        <begin position="389"/>
        <end position="407"/>
    </location>
</feature>
<dbReference type="SMART" id="SM00028">
    <property type="entry name" value="TPR"/>
    <property type="match status" value="1"/>
</dbReference>
<evidence type="ECO:0000256" key="3">
    <source>
        <dbReference type="ARBA" id="ARBA00022989"/>
    </source>
</evidence>
<dbReference type="InterPro" id="IPR019734">
    <property type="entry name" value="TPR_rpt"/>
</dbReference>
<keyword evidence="2 6" id="KW-0812">Transmembrane</keyword>
<reference evidence="8 9" key="1">
    <citation type="journal article" date="2016" name="Nat. Commun.">
        <title>Thousands of microbial genomes shed light on interconnected biogeochemical processes in an aquifer system.</title>
        <authorList>
            <person name="Anantharaman K."/>
            <person name="Brown C.T."/>
            <person name="Hug L.A."/>
            <person name="Sharon I."/>
            <person name="Castelle C.J."/>
            <person name="Probst A.J."/>
            <person name="Thomas B.C."/>
            <person name="Singh A."/>
            <person name="Wilkins M.J."/>
            <person name="Karaoz U."/>
            <person name="Brodie E.L."/>
            <person name="Williams K.H."/>
            <person name="Hubbard S.S."/>
            <person name="Banfield J.F."/>
        </authorList>
    </citation>
    <scope>NUCLEOTIDE SEQUENCE [LARGE SCALE GENOMIC DNA]</scope>
</reference>
<feature type="transmembrane region" description="Helical" evidence="6">
    <location>
        <begin position="173"/>
        <end position="193"/>
    </location>
</feature>
<dbReference type="PROSITE" id="PS50293">
    <property type="entry name" value="TPR_REGION"/>
    <property type="match status" value="1"/>
</dbReference>
<dbReference type="STRING" id="1817822.A2826_02480"/>
<evidence type="ECO:0000313" key="8">
    <source>
        <dbReference type="EMBL" id="OGE80968.1"/>
    </source>
</evidence>